<gene>
    <name evidence="1" type="ORF">UFOVP1169_33</name>
</gene>
<dbReference type="EMBL" id="LR797114">
    <property type="protein sequence ID" value="CAB4187955.1"/>
    <property type="molecule type" value="Genomic_DNA"/>
</dbReference>
<reference evidence="1" key="1">
    <citation type="submission" date="2020-05" db="EMBL/GenBank/DDBJ databases">
        <authorList>
            <person name="Chiriac C."/>
            <person name="Salcher M."/>
            <person name="Ghai R."/>
            <person name="Kavagutti S V."/>
        </authorList>
    </citation>
    <scope>NUCLEOTIDE SEQUENCE</scope>
</reference>
<sequence length="73" mass="8377">MSKLAHSDGESMLAIEMKEVERGKIITSFIYPPIPIRKFDWCAYRDGTEESERYGYGVTEDDAIADLLMLEDE</sequence>
<proteinExistence type="predicted"/>
<name>A0A6J5R5H2_9CAUD</name>
<accession>A0A6J5R5H2</accession>
<protein>
    <submittedName>
        <fullName evidence="1">Uncharacterized protein</fullName>
    </submittedName>
</protein>
<organism evidence="1">
    <name type="scientific">uncultured Caudovirales phage</name>
    <dbReference type="NCBI Taxonomy" id="2100421"/>
    <lineage>
        <taxon>Viruses</taxon>
        <taxon>Duplodnaviria</taxon>
        <taxon>Heunggongvirae</taxon>
        <taxon>Uroviricota</taxon>
        <taxon>Caudoviricetes</taxon>
        <taxon>Peduoviridae</taxon>
        <taxon>Maltschvirus</taxon>
        <taxon>Maltschvirus maltsch</taxon>
    </lineage>
</organism>
<evidence type="ECO:0000313" key="1">
    <source>
        <dbReference type="EMBL" id="CAB4187955.1"/>
    </source>
</evidence>